<evidence type="ECO:0000313" key="2">
    <source>
        <dbReference type="Proteomes" id="UP000266644"/>
    </source>
</evidence>
<organism evidence="1 2">
    <name type="scientific">Bacteroides fragilis</name>
    <dbReference type="NCBI Taxonomy" id="817"/>
    <lineage>
        <taxon>Bacteria</taxon>
        <taxon>Pseudomonadati</taxon>
        <taxon>Bacteroidota</taxon>
        <taxon>Bacteroidia</taxon>
        <taxon>Bacteroidales</taxon>
        <taxon>Bacteroidaceae</taxon>
        <taxon>Bacteroides</taxon>
    </lineage>
</organism>
<sequence length="576" mass="66039">MTYSICTAIANLPAHLLTTAIIDAGVNEGSIELLDYLPKEYLTTDNIQKIIQKDENSWRGFSLKKLPMDKRSQEVCNVAVQKDLDNLPDVPYPMRNTAMLMVLMGNLKKHLHYLTLIPSACWNSEAVYKGIRNLCSSSPSYNYGHRSRYSSYGSNDYEKKNAMEKVQVLLSYVPRPVKSRKFYFGLLDEVSSEMAVALIPACHKQGNYFELLAKHQPDLVPADKYTHEMFMNAIGPDTQKNIYDITRENGLHEKLLSVLDDVLADTIIAKTPGYFLKLPKALQTTSRLLKILDDHDKICNLYSFVRDIDASLLTIAVCKKFICKKIYLPTFPTEIWNDTFVKNCLKHDETYAWFQQMPQQYQTLEIVSAAITYSLSNAECALPQYITYEVACKLNMEANTDDYHKQYREYVPTHYYKDFEAMTGLPKEFMGGECTFQSFRENKKPYTYCQLGGNCIGIYSKGVNSNAYFCLILTRRTPMAIRPEVVFDKAIGTFHKTWLEKMVADYDRSFTKPVVESGLKKLQTNGYYNVKLLETTPSGIKIFRNFFMDAPISYVAEKNGIVSERNTKESLMKLLQ</sequence>
<reference evidence="1 2" key="1">
    <citation type="submission" date="2018-08" db="EMBL/GenBank/DDBJ databases">
        <title>A genome reference for cultivated species of the human gut microbiota.</title>
        <authorList>
            <person name="Zou Y."/>
            <person name="Xue W."/>
            <person name="Luo G."/>
        </authorList>
    </citation>
    <scope>NUCLEOTIDE SEQUENCE [LARGE SCALE GENOMIC DNA]</scope>
    <source>
        <strain evidence="1 2">AM18-6</strain>
    </source>
</reference>
<evidence type="ECO:0000313" key="1">
    <source>
        <dbReference type="EMBL" id="RHH14475.1"/>
    </source>
</evidence>
<dbReference type="Proteomes" id="UP000266644">
    <property type="component" value="Unassembled WGS sequence"/>
</dbReference>
<name>A0A396C1T8_BACFG</name>
<dbReference type="RefSeq" id="WP_122330123.1">
    <property type="nucleotide sequence ID" value="NZ_JAQDYY010000001.1"/>
</dbReference>
<gene>
    <name evidence="1" type="ORF">DW228_06655</name>
</gene>
<comment type="caution">
    <text evidence="1">The sequence shown here is derived from an EMBL/GenBank/DDBJ whole genome shotgun (WGS) entry which is preliminary data.</text>
</comment>
<accession>A0A396C1T8</accession>
<proteinExistence type="predicted"/>
<protein>
    <submittedName>
        <fullName evidence="1">Uncharacterized protein</fullName>
    </submittedName>
</protein>
<dbReference type="AlphaFoldDB" id="A0A396C1T8"/>
<dbReference type="EMBL" id="QRJE01000008">
    <property type="protein sequence ID" value="RHH14475.1"/>
    <property type="molecule type" value="Genomic_DNA"/>
</dbReference>